<evidence type="ECO:0000313" key="2">
    <source>
        <dbReference type="Proteomes" id="UP000018817"/>
    </source>
</evidence>
<evidence type="ECO:0000313" key="1">
    <source>
        <dbReference type="EMBL" id="ETN14727.1"/>
    </source>
</evidence>
<reference evidence="1 2" key="2">
    <citation type="submission" date="2013-11" db="EMBL/GenBank/DDBJ databases">
        <title>The Genome Sequence of Phytophthora parasitica INRA-310.</title>
        <authorList>
            <consortium name="The Broad Institute Genomics Platform"/>
            <person name="Russ C."/>
            <person name="Tyler B."/>
            <person name="Panabieres F."/>
            <person name="Shan W."/>
            <person name="Tripathy S."/>
            <person name="Grunwald N."/>
            <person name="Machado M."/>
            <person name="Johnson C.S."/>
            <person name="Arredondo F."/>
            <person name="Hong C."/>
            <person name="Coffey M."/>
            <person name="Young S.K."/>
            <person name="Zeng Q."/>
            <person name="Gargeya S."/>
            <person name="Fitzgerald M."/>
            <person name="Abouelleil A."/>
            <person name="Alvarado L."/>
            <person name="Chapman S.B."/>
            <person name="Gainer-Dewar J."/>
            <person name="Goldberg J."/>
            <person name="Griggs A."/>
            <person name="Gujja S."/>
            <person name="Hansen M."/>
            <person name="Howarth C."/>
            <person name="Imamovic A."/>
            <person name="Ireland A."/>
            <person name="Larimer J."/>
            <person name="McCowan C."/>
            <person name="Murphy C."/>
            <person name="Pearson M."/>
            <person name="Poon T.W."/>
            <person name="Priest M."/>
            <person name="Roberts A."/>
            <person name="Saif S."/>
            <person name="Shea T."/>
            <person name="Sykes S."/>
            <person name="Wortman J."/>
            <person name="Nusbaum C."/>
            <person name="Birren B."/>
        </authorList>
    </citation>
    <scope>NUCLEOTIDE SEQUENCE [LARGE SCALE GENOMIC DNA]</scope>
    <source>
        <strain evidence="1 2">INRA-310</strain>
    </source>
</reference>
<sequence>MALLSSCLLYGTLPIMPTYTTPLMIAKMPVELLRYFPTVPSEVCHIHQLYFVGDIRAGRTPPQAKSSKAATTPAVVEGQEDPVVKKKMATHSLSLDKCVYERRRAALHQVVAAMHSAPLLTTCVRLGPHMTEISMTSSSRSLCLVTFTFGTDSSASNAVALSFSLAHQQH</sequence>
<dbReference type="GeneID" id="20190786"/>
<reference evidence="2" key="1">
    <citation type="submission" date="2011-12" db="EMBL/GenBank/DDBJ databases">
        <authorList>
            <consortium name="The Broad Institute Genome Sequencing Platform"/>
            <person name="Russ C."/>
            <person name="Tyler B."/>
            <person name="Panabieres F."/>
            <person name="Shan W."/>
            <person name="Tripathy S."/>
            <person name="Grunwald N."/>
            <person name="Machado M."/>
            <person name="Young S.K."/>
            <person name="Zeng Q."/>
            <person name="Gargeya S."/>
            <person name="Fitzgerald M."/>
            <person name="Haas B."/>
            <person name="Abouelleil A."/>
            <person name="Alvarado L."/>
            <person name="Arachchi H.M."/>
            <person name="Berlin A."/>
            <person name="Chapman S.B."/>
            <person name="Gearin G."/>
            <person name="Goldberg J."/>
            <person name="Griggs A."/>
            <person name="Gujja S."/>
            <person name="Hansen M."/>
            <person name="Heiman D."/>
            <person name="Howarth C."/>
            <person name="Larimer J."/>
            <person name="Lui A."/>
            <person name="MacDonald P.J.P."/>
            <person name="McCowen C."/>
            <person name="Montmayeur A."/>
            <person name="Murphy C."/>
            <person name="Neiman D."/>
            <person name="Pearson M."/>
            <person name="Priest M."/>
            <person name="Roberts A."/>
            <person name="Saif S."/>
            <person name="Shea T."/>
            <person name="Sisk P."/>
            <person name="Stolte C."/>
            <person name="Sykes S."/>
            <person name="Wortman J."/>
            <person name="Nusbaum C."/>
            <person name="Birren B."/>
        </authorList>
    </citation>
    <scope>NUCLEOTIDE SEQUENCE [LARGE SCALE GENOMIC DNA]</scope>
    <source>
        <strain evidence="2">INRA-310</strain>
    </source>
</reference>
<dbReference type="EMBL" id="KI669572">
    <property type="protein sequence ID" value="ETN14727.1"/>
    <property type="molecule type" value="Genomic_DNA"/>
</dbReference>
<name>W2QNG1_PHYN3</name>
<accession>W2QNG1</accession>
<proteinExistence type="predicted"/>
<gene>
    <name evidence="1" type="ORF">PPTG_22187</name>
</gene>
<dbReference type="Proteomes" id="UP000018817">
    <property type="component" value="Unassembled WGS sequence"/>
</dbReference>
<dbReference type="VEuPathDB" id="FungiDB:PPTG_22187"/>
<protein>
    <submittedName>
        <fullName evidence="1">Uncharacterized protein</fullName>
    </submittedName>
</protein>
<dbReference type="RefSeq" id="XP_008900329.1">
    <property type="nucleotide sequence ID" value="XM_008902081.1"/>
</dbReference>
<dbReference type="AlphaFoldDB" id="W2QNG1"/>
<organism evidence="1 2">
    <name type="scientific">Phytophthora nicotianae (strain INRA-310)</name>
    <name type="common">Phytophthora parasitica</name>
    <dbReference type="NCBI Taxonomy" id="761204"/>
    <lineage>
        <taxon>Eukaryota</taxon>
        <taxon>Sar</taxon>
        <taxon>Stramenopiles</taxon>
        <taxon>Oomycota</taxon>
        <taxon>Peronosporomycetes</taxon>
        <taxon>Peronosporales</taxon>
        <taxon>Peronosporaceae</taxon>
        <taxon>Phytophthora</taxon>
    </lineage>
</organism>